<evidence type="ECO:0000256" key="1">
    <source>
        <dbReference type="SAM" id="Phobius"/>
    </source>
</evidence>
<dbReference type="AlphaFoldDB" id="A0A8T0KTT1"/>
<feature type="transmembrane region" description="Helical" evidence="1">
    <location>
        <begin position="78"/>
        <end position="99"/>
    </location>
</feature>
<evidence type="ECO:0000313" key="2">
    <source>
        <dbReference type="EMBL" id="KAG2403124.1"/>
    </source>
</evidence>
<keyword evidence="1" id="KW-1133">Transmembrane helix</keyword>
<sequence>MNGWMYMEEDFWGMHREENIWVMHKEKDFWVMHSENDFWVMHIEEDFWLHISYHRPSFSPAAAVRQPSSFVDLSPHEFILALLALMTIPMLIYIFIFAFDCPWHCRRQDPSTSEPSIASEASHREIELASVDVGVKYQKKEHSKEIEDECPVAVQTLLRDEKSLYDYVFGSAERKIADSCFALICKDGATTRSAFQKTCLSARKCSRCWTCTTRLVKTNNKLSPSSLPN</sequence>
<organism evidence="2 3">
    <name type="scientific">Phaseolus angularis</name>
    <name type="common">Azuki bean</name>
    <name type="synonym">Vigna angularis</name>
    <dbReference type="NCBI Taxonomy" id="3914"/>
    <lineage>
        <taxon>Eukaryota</taxon>
        <taxon>Viridiplantae</taxon>
        <taxon>Streptophyta</taxon>
        <taxon>Embryophyta</taxon>
        <taxon>Tracheophyta</taxon>
        <taxon>Spermatophyta</taxon>
        <taxon>Magnoliopsida</taxon>
        <taxon>eudicotyledons</taxon>
        <taxon>Gunneridae</taxon>
        <taxon>Pentapetalae</taxon>
        <taxon>rosids</taxon>
        <taxon>fabids</taxon>
        <taxon>Fabales</taxon>
        <taxon>Fabaceae</taxon>
        <taxon>Papilionoideae</taxon>
        <taxon>50 kb inversion clade</taxon>
        <taxon>NPAAA clade</taxon>
        <taxon>indigoferoid/millettioid clade</taxon>
        <taxon>Phaseoleae</taxon>
        <taxon>Vigna</taxon>
    </lineage>
</organism>
<proteinExistence type="predicted"/>
<keyword evidence="1" id="KW-0472">Membrane</keyword>
<gene>
    <name evidence="2" type="ORF">HKW66_Vig0184100</name>
</gene>
<keyword evidence="1" id="KW-0812">Transmembrane</keyword>
<dbReference type="EMBL" id="JABFOF010000003">
    <property type="protein sequence ID" value="KAG2403124.1"/>
    <property type="molecule type" value="Genomic_DNA"/>
</dbReference>
<dbReference type="Gene3D" id="1.20.1280.170">
    <property type="entry name" value="Exocyst complex component Exo70"/>
    <property type="match status" value="1"/>
</dbReference>
<name>A0A8T0KTT1_PHAAN</name>
<accession>A0A8T0KTT1</accession>
<evidence type="ECO:0000313" key="3">
    <source>
        <dbReference type="Proteomes" id="UP000743370"/>
    </source>
</evidence>
<reference evidence="2 3" key="1">
    <citation type="submission" date="2020-05" db="EMBL/GenBank/DDBJ databases">
        <title>Vigna angularis (adzuki bean) Var. LongXiaoDou No. 4 denovo assembly.</title>
        <authorList>
            <person name="Xiang H."/>
        </authorList>
    </citation>
    <scope>NUCLEOTIDE SEQUENCE [LARGE SCALE GENOMIC DNA]</scope>
    <source>
        <tissue evidence="2">Leaf</tissue>
    </source>
</reference>
<dbReference type="Proteomes" id="UP000743370">
    <property type="component" value="Unassembled WGS sequence"/>
</dbReference>
<comment type="caution">
    <text evidence="2">The sequence shown here is derived from an EMBL/GenBank/DDBJ whole genome shotgun (WGS) entry which is preliminary data.</text>
</comment>
<protein>
    <submittedName>
        <fullName evidence="2">Uncharacterized protein</fullName>
    </submittedName>
</protein>